<dbReference type="Gene3D" id="2.130.10.30">
    <property type="entry name" value="Regulator of chromosome condensation 1/beta-lactamase-inhibitor protein II"/>
    <property type="match status" value="2"/>
</dbReference>
<reference evidence="7 8" key="1">
    <citation type="submission" date="2020-04" db="EMBL/GenBank/DDBJ databases">
        <title>Genome sequencing of novel species.</title>
        <authorList>
            <person name="Heo J."/>
            <person name="Kim S.-J."/>
            <person name="Kim J.-S."/>
            <person name="Hong S.-B."/>
            <person name="Kwon S.-W."/>
        </authorList>
    </citation>
    <scope>NUCLEOTIDE SEQUENCE [LARGE SCALE GENOMIC DNA]</scope>
    <source>
        <strain evidence="7 8">MFER-1</strain>
    </source>
</reference>
<dbReference type="InterPro" id="IPR009091">
    <property type="entry name" value="RCC1/BLIP-II"/>
</dbReference>
<keyword evidence="3" id="KW-0677">Repeat</keyword>
<dbReference type="InterPro" id="IPR032812">
    <property type="entry name" value="SbsA_Ig"/>
</dbReference>
<dbReference type="KEGG" id="cheb:HH215_27210"/>
<protein>
    <submittedName>
        <fullName evidence="7">Uncharacterized protein</fullName>
    </submittedName>
</protein>
<dbReference type="InterPro" id="IPR003961">
    <property type="entry name" value="FN3_dom"/>
</dbReference>
<dbReference type="RefSeq" id="WP_169282738.1">
    <property type="nucleotide sequence ID" value="NZ_CP051680.1"/>
</dbReference>
<dbReference type="InterPro" id="IPR025883">
    <property type="entry name" value="Cadherin-like_domain"/>
</dbReference>
<feature type="domain" description="Fibronectin type-III" evidence="5">
    <location>
        <begin position="389"/>
        <end position="495"/>
    </location>
</feature>
<dbReference type="Pfam" id="PF09479">
    <property type="entry name" value="Flg_new"/>
    <property type="match status" value="1"/>
</dbReference>
<dbReference type="Pfam" id="PF12733">
    <property type="entry name" value="Cadherin-like"/>
    <property type="match status" value="2"/>
</dbReference>
<dbReference type="InterPro" id="IPR000408">
    <property type="entry name" value="Reg_chr_condens"/>
</dbReference>
<evidence type="ECO:0000259" key="6">
    <source>
        <dbReference type="PROSITE" id="PS51272"/>
    </source>
</evidence>
<dbReference type="InterPro" id="IPR013378">
    <property type="entry name" value="InlB-like_B-rpt"/>
</dbReference>
<dbReference type="PROSITE" id="PS50853">
    <property type="entry name" value="FN3"/>
    <property type="match status" value="1"/>
</dbReference>
<evidence type="ECO:0000313" key="8">
    <source>
        <dbReference type="Proteomes" id="UP000502248"/>
    </source>
</evidence>
<dbReference type="SUPFAM" id="SSF49265">
    <property type="entry name" value="Fibronectin type III"/>
    <property type="match status" value="1"/>
</dbReference>
<accession>A0A7Z2VP32</accession>
<feature type="domain" description="SLH" evidence="6">
    <location>
        <begin position="1231"/>
        <end position="1294"/>
    </location>
</feature>
<comment type="subcellular location">
    <subcellularLocation>
        <location evidence="1">Cell envelope</location>
    </subcellularLocation>
</comment>
<dbReference type="SUPFAM" id="SSF50985">
    <property type="entry name" value="RCC1/BLIP-II"/>
    <property type="match status" value="2"/>
</dbReference>
<dbReference type="Pfam" id="PF25390">
    <property type="entry name" value="WD40_RLD"/>
    <property type="match status" value="1"/>
</dbReference>
<feature type="domain" description="SLH" evidence="6">
    <location>
        <begin position="1171"/>
        <end position="1229"/>
    </location>
</feature>
<dbReference type="InterPro" id="IPR042229">
    <property type="entry name" value="Listeria/Bacterioides_rpt_sf"/>
</dbReference>
<evidence type="ECO:0000256" key="4">
    <source>
        <dbReference type="SAM" id="SignalP"/>
    </source>
</evidence>
<evidence type="ECO:0000313" key="7">
    <source>
        <dbReference type="EMBL" id="QJD86489.1"/>
    </source>
</evidence>
<dbReference type="GO" id="GO:0030313">
    <property type="term" value="C:cell envelope"/>
    <property type="evidence" value="ECO:0007669"/>
    <property type="project" value="UniProtKB-SubCell"/>
</dbReference>
<organism evidence="7 8">
    <name type="scientific">Cohnella herbarum</name>
    <dbReference type="NCBI Taxonomy" id="2728023"/>
    <lineage>
        <taxon>Bacteria</taxon>
        <taxon>Bacillati</taxon>
        <taxon>Bacillota</taxon>
        <taxon>Bacilli</taxon>
        <taxon>Bacillales</taxon>
        <taxon>Paenibacillaceae</taxon>
        <taxon>Cohnella</taxon>
    </lineage>
</organism>
<feature type="chain" id="PRO_5031208450" evidence="4">
    <location>
        <begin position="29"/>
        <end position="1364"/>
    </location>
</feature>
<keyword evidence="8" id="KW-1185">Reference proteome</keyword>
<dbReference type="PANTHER" id="PTHR22870:SF408">
    <property type="entry name" value="OS09G0560450 PROTEIN"/>
    <property type="match status" value="1"/>
</dbReference>
<evidence type="ECO:0000256" key="2">
    <source>
        <dbReference type="ARBA" id="ARBA00022729"/>
    </source>
</evidence>
<dbReference type="InterPro" id="IPR051210">
    <property type="entry name" value="Ub_ligase/GEF_domain"/>
</dbReference>
<dbReference type="InterPro" id="IPR058923">
    <property type="entry name" value="RCC1-like_dom"/>
</dbReference>
<dbReference type="PRINTS" id="PR00633">
    <property type="entry name" value="RCCNDNSATION"/>
</dbReference>
<dbReference type="InterPro" id="IPR013783">
    <property type="entry name" value="Ig-like_fold"/>
</dbReference>
<dbReference type="InterPro" id="IPR036116">
    <property type="entry name" value="FN3_sf"/>
</dbReference>
<proteinExistence type="predicted"/>
<feature type="domain" description="SLH" evidence="6">
    <location>
        <begin position="1304"/>
        <end position="1364"/>
    </location>
</feature>
<dbReference type="PROSITE" id="PS50012">
    <property type="entry name" value="RCC1_3"/>
    <property type="match status" value="7"/>
</dbReference>
<dbReference type="PANTHER" id="PTHR22870">
    <property type="entry name" value="REGULATOR OF CHROMOSOME CONDENSATION"/>
    <property type="match status" value="1"/>
</dbReference>
<keyword evidence="2 4" id="KW-0732">Signal</keyword>
<dbReference type="PROSITE" id="PS00626">
    <property type="entry name" value="RCC1_2"/>
    <property type="match status" value="3"/>
</dbReference>
<dbReference type="Gene3D" id="2.60.40.4270">
    <property type="entry name" value="Listeria-Bacteroides repeat domain"/>
    <property type="match status" value="1"/>
</dbReference>
<dbReference type="SMART" id="SM00060">
    <property type="entry name" value="FN3"/>
    <property type="match status" value="1"/>
</dbReference>
<sequence>MSRISKFVLGFILLLGSMPMLQSKTVHAAEYVVTPQIATGYYHSLSLTTDGRVWGWGQNTMGQLGNGSTGGRSAPVEVANLDHVKSIATGNRSSYAIKEDGTLWAWGMNENGQLGDGSTENRKLPVQITGITGGVKAISTGIGYHTLAIDNDGNVWAWGTNNSGQLGDGTTIQRNSPVQVSGLSNVVAVAAGGWHSLAVKSDGTVWTWGNNQYGELGDGTKVARSTPQQIGISGVKSVGAGNNHSLAVKNDGTVWSWGRNYWGMLGDSSGYDRLTPVQASLVSDVKAVVGGGNHSYAVTNGGKVWAWGVNAQGQIGDGTWEWRYTPVEITALSDIESLGAGGFNGIAMQTDGTVWGWGLNSSGELGDGTTEERRVPVINKAVLDLTSPTVSDPTITTTDITQTGVTLSWTPATDNLSKQNELEYRIYRVTGSNPGTVSAIESSGTPLGAYQADVSTKQVTGLVSGQTYYYVVIVKDKVGQKSVYQKIRVRTLDEPTYVVFYEGNGNTRGEPPIDSFEYWVGEWATVLGNLDGLEKSGFAFEGWNTRADGSGDTYLPGDTLVMPASDVTLFAHWRVLPDIEAPLVVEYSPPSNAVNVSANAPLGLEFNEPVTAVPGKSITVSRTDGSWQETLSVTDASKVAVAGDKVSLLLSVPLQLSAEYAIRIDPGAFDDVAGNAYAGISDDTTWTFVTEAEPVDPPGDDATLASMSLSVASGASVPLSPAFARAETDYSVSVTNTVSSVSVTAATYDVKASVTVSVYGNSGLLTSGPHRVTNGVPSEGLPLEVGNNRIELNVTAENGALTKYVVQVVRESAPVYPGESGDSTLESLVLWNGASVPFSPAFSRGQTAYKAEVGYNVSSVSVTAATYDAKASVTASVYGNSGLLTSGPHEVTNGVPSESFPLEVGNNRIELNVTAENGALTKYVVQLVRARESASGVPDGGGTVTDPKPPAAESNLKATVGGYSLTEFLTVKRTASGTGRVKLTASIEAGSLLARLAREPDRSRLVIEADKSDTDAVLELTGKVVQEMAKKGSILEIRTPYGGYELPAAAIDLERLSRLFDGRSLDEAIIAISISQAEARRAGNVPVVGIPVGFAVSVSYGGVTKEADHFSVFVERYLPLPSGIRPDEISTAVVLEEGGSVRHVPTRMEERYGKPVAVANSLTNSVYALVRYSGAFSDVDNHWAKKEANDLASRLILQGSGDGRFLPATSVTRAEFVAMLVRALGISDPDGNSGYADVAPGAWYAGAAAQAARFGIAEGDAKGNFRPSATITREEAAVMLARAMDLTGLTQHKEKSEASAAITLAKFGDAADVSGWARQSVALNVEEGLLQGNRSSALLPKNTLTRAETAVIVSRLLRRSGLID</sequence>
<dbReference type="PROSITE" id="PS51272">
    <property type="entry name" value="SLH"/>
    <property type="match status" value="3"/>
</dbReference>
<dbReference type="Pfam" id="PF00415">
    <property type="entry name" value="RCC1"/>
    <property type="match status" value="1"/>
</dbReference>
<dbReference type="Pfam" id="PF00395">
    <property type="entry name" value="SLH"/>
    <property type="match status" value="2"/>
</dbReference>
<name>A0A7Z2VP32_9BACL</name>
<dbReference type="Gene3D" id="2.60.40.10">
    <property type="entry name" value="Immunoglobulins"/>
    <property type="match status" value="1"/>
</dbReference>
<evidence type="ECO:0000259" key="5">
    <source>
        <dbReference type="PROSITE" id="PS50853"/>
    </source>
</evidence>
<feature type="signal peptide" evidence="4">
    <location>
        <begin position="1"/>
        <end position="28"/>
    </location>
</feature>
<evidence type="ECO:0000256" key="3">
    <source>
        <dbReference type="ARBA" id="ARBA00022737"/>
    </source>
</evidence>
<dbReference type="Proteomes" id="UP000502248">
    <property type="component" value="Chromosome"/>
</dbReference>
<dbReference type="InterPro" id="IPR001119">
    <property type="entry name" value="SLH_dom"/>
</dbReference>
<evidence type="ECO:0000256" key="1">
    <source>
        <dbReference type="ARBA" id="ARBA00004196"/>
    </source>
</evidence>
<dbReference type="EMBL" id="CP051680">
    <property type="protein sequence ID" value="QJD86489.1"/>
    <property type="molecule type" value="Genomic_DNA"/>
</dbReference>
<gene>
    <name evidence="7" type="ORF">HH215_27210</name>
</gene>
<dbReference type="Pfam" id="PF13205">
    <property type="entry name" value="Big_5"/>
    <property type="match status" value="1"/>
</dbReference>